<dbReference type="Proteomes" id="UP000324222">
    <property type="component" value="Unassembled WGS sequence"/>
</dbReference>
<evidence type="ECO:0000313" key="1">
    <source>
        <dbReference type="EMBL" id="MPC58917.1"/>
    </source>
</evidence>
<organism evidence="1 2">
    <name type="scientific">Portunus trituberculatus</name>
    <name type="common">Swimming crab</name>
    <name type="synonym">Neptunus trituberculatus</name>
    <dbReference type="NCBI Taxonomy" id="210409"/>
    <lineage>
        <taxon>Eukaryota</taxon>
        <taxon>Metazoa</taxon>
        <taxon>Ecdysozoa</taxon>
        <taxon>Arthropoda</taxon>
        <taxon>Crustacea</taxon>
        <taxon>Multicrustacea</taxon>
        <taxon>Malacostraca</taxon>
        <taxon>Eumalacostraca</taxon>
        <taxon>Eucarida</taxon>
        <taxon>Decapoda</taxon>
        <taxon>Pleocyemata</taxon>
        <taxon>Brachyura</taxon>
        <taxon>Eubrachyura</taxon>
        <taxon>Portunoidea</taxon>
        <taxon>Portunidae</taxon>
        <taxon>Portuninae</taxon>
        <taxon>Portunus</taxon>
    </lineage>
</organism>
<proteinExistence type="predicted"/>
<keyword evidence="2" id="KW-1185">Reference proteome</keyword>
<protein>
    <submittedName>
        <fullName evidence="1">Uncharacterized protein</fullName>
    </submittedName>
</protein>
<name>A0A5B7GNR4_PORTR</name>
<dbReference type="EMBL" id="VSRR010016105">
    <property type="protein sequence ID" value="MPC58917.1"/>
    <property type="molecule type" value="Genomic_DNA"/>
</dbReference>
<reference evidence="1 2" key="1">
    <citation type="submission" date="2019-05" db="EMBL/GenBank/DDBJ databases">
        <title>Another draft genome of Portunus trituberculatus and its Hox gene families provides insights of decapod evolution.</title>
        <authorList>
            <person name="Jeong J.-H."/>
            <person name="Song I."/>
            <person name="Kim S."/>
            <person name="Choi T."/>
            <person name="Kim D."/>
            <person name="Ryu S."/>
            <person name="Kim W."/>
        </authorList>
    </citation>
    <scope>NUCLEOTIDE SEQUENCE [LARGE SCALE GENOMIC DNA]</scope>
    <source>
        <tissue evidence="1">Muscle</tissue>
    </source>
</reference>
<gene>
    <name evidence="1" type="ORF">E2C01_052928</name>
</gene>
<dbReference type="AlphaFoldDB" id="A0A5B7GNR4"/>
<evidence type="ECO:0000313" key="2">
    <source>
        <dbReference type="Proteomes" id="UP000324222"/>
    </source>
</evidence>
<accession>A0A5B7GNR4</accession>
<comment type="caution">
    <text evidence="1">The sequence shown here is derived from an EMBL/GenBank/DDBJ whole genome shotgun (WGS) entry which is preliminary data.</text>
</comment>
<sequence length="64" mass="7253">MDDEEVHTGMVVKEEVVSSSPVCGEYKPGSLCVERYDAESSLPTPFQHQIGHVPCRERSYYLSY</sequence>